<dbReference type="Gene3D" id="3.20.20.70">
    <property type="entry name" value="Aldolase class I"/>
    <property type="match status" value="1"/>
</dbReference>
<comment type="similarity">
    <text evidence="1">Belongs to the NadC/ModD family.</text>
</comment>
<proteinExistence type="inferred from homology"/>
<dbReference type="GO" id="GO:0004514">
    <property type="term" value="F:nicotinate-nucleotide diphosphorylase (carboxylating) activity"/>
    <property type="evidence" value="ECO:0007669"/>
    <property type="project" value="InterPro"/>
</dbReference>
<keyword evidence="5" id="KW-1185">Reference proteome</keyword>
<dbReference type="InterPro" id="IPR036068">
    <property type="entry name" value="Nicotinate_pribotase-like_C"/>
</dbReference>
<name>A0A4V2NV10_9PROT</name>
<dbReference type="InterPro" id="IPR002638">
    <property type="entry name" value="Quinolinate_PRibosylTrfase_C"/>
</dbReference>
<sequence>KALAVKAVHSGGACMHRLGLSETLMVFDEHRLFLDEVPAATVARLRRALPERALVVEVGAAAEALAWAEAGAPVIQLERFTPEQVHALAADLAARGLAPILAIAGGVNVGNAVAYAQAGAGLLVSSAPYHAPPRDVKVRFAAR</sequence>
<dbReference type="RefSeq" id="WP_206199441.1">
    <property type="nucleotide sequence ID" value="NZ_SJZB01000051.1"/>
</dbReference>
<dbReference type="PANTHER" id="PTHR32179">
    <property type="entry name" value="NICOTINATE-NUCLEOTIDE PYROPHOSPHORYLASE [CARBOXYLATING]"/>
    <property type="match status" value="1"/>
</dbReference>
<evidence type="ECO:0000313" key="4">
    <source>
        <dbReference type="EMBL" id="TCJ11636.1"/>
    </source>
</evidence>
<comment type="caution">
    <text evidence="4">The sequence shown here is derived from an EMBL/GenBank/DDBJ whole genome shotgun (WGS) entry which is preliminary data.</text>
</comment>
<dbReference type="Pfam" id="PF01729">
    <property type="entry name" value="QRPTase_C"/>
    <property type="match status" value="1"/>
</dbReference>
<feature type="non-terminal residue" evidence="4">
    <location>
        <position position="1"/>
    </location>
</feature>
<evidence type="ECO:0000256" key="2">
    <source>
        <dbReference type="ARBA" id="ARBA00022676"/>
    </source>
</evidence>
<dbReference type="PANTHER" id="PTHR32179:SF4">
    <property type="entry name" value="PYROPHOSPHORYLASE MODD-RELATED"/>
    <property type="match status" value="1"/>
</dbReference>
<dbReference type="EMBL" id="SJZB01000051">
    <property type="protein sequence ID" value="TCJ11636.1"/>
    <property type="molecule type" value="Genomic_DNA"/>
</dbReference>
<dbReference type="GO" id="GO:0034213">
    <property type="term" value="P:quinolinate catabolic process"/>
    <property type="evidence" value="ECO:0007669"/>
    <property type="project" value="TreeGrafter"/>
</dbReference>
<keyword evidence="2" id="KW-0808">Transferase</keyword>
<evidence type="ECO:0000256" key="1">
    <source>
        <dbReference type="ARBA" id="ARBA00009400"/>
    </source>
</evidence>
<dbReference type="AlphaFoldDB" id="A0A4V2NV10"/>
<dbReference type="SUPFAM" id="SSF51690">
    <property type="entry name" value="Nicotinate/Quinolinate PRTase C-terminal domain-like"/>
    <property type="match status" value="1"/>
</dbReference>
<keyword evidence="2" id="KW-0328">Glycosyltransferase</keyword>
<organism evidence="4 5">
    <name type="scientific">Parasulfuritortus cantonensis</name>
    <dbReference type="NCBI Taxonomy" id="2528202"/>
    <lineage>
        <taxon>Bacteria</taxon>
        <taxon>Pseudomonadati</taxon>
        <taxon>Pseudomonadota</taxon>
        <taxon>Betaproteobacteria</taxon>
        <taxon>Nitrosomonadales</taxon>
        <taxon>Thiobacillaceae</taxon>
        <taxon>Parasulfuritortus</taxon>
    </lineage>
</organism>
<dbReference type="Proteomes" id="UP000295443">
    <property type="component" value="Unassembled WGS sequence"/>
</dbReference>
<accession>A0A4V2NV10</accession>
<gene>
    <name evidence="4" type="ORF">EZJ19_14555</name>
</gene>
<dbReference type="InterPro" id="IPR013785">
    <property type="entry name" value="Aldolase_TIM"/>
</dbReference>
<evidence type="ECO:0000313" key="5">
    <source>
        <dbReference type="Proteomes" id="UP000295443"/>
    </source>
</evidence>
<dbReference type="InterPro" id="IPR027277">
    <property type="entry name" value="NadC/ModD"/>
</dbReference>
<feature type="domain" description="Quinolinate phosphoribosyl transferase C-terminal" evidence="3">
    <location>
        <begin position="3"/>
        <end position="138"/>
    </location>
</feature>
<reference evidence="4 5" key="1">
    <citation type="submission" date="2019-03" db="EMBL/GenBank/DDBJ databases">
        <title>Genome sequence of Thiobacillaceae bacterium LSR1, a sulfur-oxidizing bacterium isolated from freshwater sediment.</title>
        <authorList>
            <person name="Li S."/>
        </authorList>
    </citation>
    <scope>NUCLEOTIDE SEQUENCE [LARGE SCALE GENOMIC DNA]</scope>
    <source>
        <strain evidence="4 5">LSR1</strain>
    </source>
</reference>
<dbReference type="GO" id="GO:0005737">
    <property type="term" value="C:cytoplasm"/>
    <property type="evidence" value="ECO:0007669"/>
    <property type="project" value="TreeGrafter"/>
</dbReference>
<dbReference type="GO" id="GO:0009435">
    <property type="term" value="P:NAD+ biosynthetic process"/>
    <property type="evidence" value="ECO:0007669"/>
    <property type="project" value="InterPro"/>
</dbReference>
<protein>
    <submittedName>
        <fullName evidence="4">ModD protein</fullName>
    </submittedName>
</protein>
<evidence type="ECO:0000259" key="3">
    <source>
        <dbReference type="Pfam" id="PF01729"/>
    </source>
</evidence>